<reference evidence="4" key="1">
    <citation type="submission" date="2025-08" db="UniProtKB">
        <authorList>
            <consortium name="RefSeq"/>
        </authorList>
    </citation>
    <scope>IDENTIFICATION</scope>
</reference>
<dbReference type="CTD" id="5740497"/>
<feature type="region of interest" description="Disordered" evidence="1">
    <location>
        <begin position="35"/>
        <end position="71"/>
    </location>
</feature>
<proteinExistence type="predicted"/>
<evidence type="ECO:0000256" key="1">
    <source>
        <dbReference type="SAM" id="MobiDB-lite"/>
    </source>
</evidence>
<dbReference type="Pfam" id="PF15018">
    <property type="entry name" value="InaF-motif"/>
    <property type="match status" value="1"/>
</dbReference>
<name>A0AB39YY95_DROSZ</name>
<dbReference type="AlphaFoldDB" id="A0AB39YY95"/>
<evidence type="ECO:0000256" key="2">
    <source>
        <dbReference type="SAM" id="Phobius"/>
    </source>
</evidence>
<keyword evidence="2" id="KW-0472">Membrane</keyword>
<evidence type="ECO:0000313" key="3">
    <source>
        <dbReference type="Proteomes" id="UP001652628"/>
    </source>
</evidence>
<gene>
    <name evidence="4" type="primary">inaF-C</name>
</gene>
<dbReference type="RefSeq" id="XP_016924188.1">
    <property type="nucleotide sequence ID" value="XM_017068699.4"/>
</dbReference>
<feature type="compositionally biased region" description="Low complexity" evidence="1">
    <location>
        <begin position="58"/>
        <end position="71"/>
    </location>
</feature>
<keyword evidence="2" id="KW-1133">Transmembrane helix</keyword>
<accession>A0AB39YY95</accession>
<dbReference type="Proteomes" id="UP001652628">
    <property type="component" value="Chromosome X"/>
</dbReference>
<protein>
    <submittedName>
        <fullName evidence="4">Uncharacterized protein inaF-C</fullName>
    </submittedName>
</protein>
<sequence>MSAPAESTRVGLGNAASMANLAKIVNLIESNVRAEEETEVGEETAKGSSGTGTGTGSGSSVRLASSSAPRRSACATSYVPKSPQLEEIVFAKPTCTERFARYFVIVIYLCGLCCLGFFLSIYHIFFWDSRMPPVYKGQKKGPAFG</sequence>
<evidence type="ECO:0000313" key="4">
    <source>
        <dbReference type="RefSeq" id="XP_016924188.1"/>
    </source>
</evidence>
<keyword evidence="2" id="KW-0812">Transmembrane</keyword>
<feature type="transmembrane region" description="Helical" evidence="2">
    <location>
        <begin position="102"/>
        <end position="125"/>
    </location>
</feature>
<keyword evidence="3" id="KW-1185">Reference proteome</keyword>
<dbReference type="InterPro" id="IPR029162">
    <property type="entry name" value="InaF-motif"/>
</dbReference>
<organism evidence="3 4">
    <name type="scientific">Drosophila suzukii</name>
    <name type="common">Spotted-wing drosophila fruit fly</name>
    <dbReference type="NCBI Taxonomy" id="28584"/>
    <lineage>
        <taxon>Eukaryota</taxon>
        <taxon>Metazoa</taxon>
        <taxon>Ecdysozoa</taxon>
        <taxon>Arthropoda</taxon>
        <taxon>Hexapoda</taxon>
        <taxon>Insecta</taxon>
        <taxon>Pterygota</taxon>
        <taxon>Neoptera</taxon>
        <taxon>Endopterygota</taxon>
        <taxon>Diptera</taxon>
        <taxon>Brachycera</taxon>
        <taxon>Muscomorpha</taxon>
        <taxon>Ephydroidea</taxon>
        <taxon>Drosophilidae</taxon>
        <taxon>Drosophila</taxon>
        <taxon>Sophophora</taxon>
    </lineage>
</organism>
<dbReference type="GeneID" id="108005422"/>